<feature type="transmembrane region" description="Helical" evidence="1">
    <location>
        <begin position="210"/>
        <end position="229"/>
    </location>
</feature>
<keyword evidence="1" id="KW-0812">Transmembrane</keyword>
<dbReference type="AlphaFoldDB" id="A0AA90UW79"/>
<dbReference type="Proteomes" id="UP000421408">
    <property type="component" value="Unassembled WGS sequence"/>
</dbReference>
<feature type="transmembrane region" description="Helical" evidence="1">
    <location>
        <begin position="6"/>
        <end position="28"/>
    </location>
</feature>
<protein>
    <recommendedName>
        <fullName evidence="4">EpsG family protein</fullName>
    </recommendedName>
</protein>
<feature type="transmembrane region" description="Helical" evidence="1">
    <location>
        <begin position="95"/>
        <end position="116"/>
    </location>
</feature>
<feature type="transmembrane region" description="Helical" evidence="1">
    <location>
        <begin position="35"/>
        <end position="53"/>
    </location>
</feature>
<name>A0AA90UW79_9BACT</name>
<evidence type="ECO:0000313" key="3">
    <source>
        <dbReference type="Proteomes" id="UP000421408"/>
    </source>
</evidence>
<proteinExistence type="predicted"/>
<feature type="transmembrane region" description="Helical" evidence="1">
    <location>
        <begin position="287"/>
        <end position="320"/>
    </location>
</feature>
<evidence type="ECO:0008006" key="4">
    <source>
        <dbReference type="Google" id="ProtNLM"/>
    </source>
</evidence>
<organism evidence="2 3">
    <name type="scientific">Segatella copri</name>
    <dbReference type="NCBI Taxonomy" id="165179"/>
    <lineage>
        <taxon>Bacteria</taxon>
        <taxon>Pseudomonadati</taxon>
        <taxon>Bacteroidota</taxon>
        <taxon>Bacteroidia</taxon>
        <taxon>Bacteroidales</taxon>
        <taxon>Prevotellaceae</taxon>
        <taxon>Segatella</taxon>
    </lineage>
</organism>
<dbReference type="RefSeq" id="WP_153117963.1">
    <property type="nucleotide sequence ID" value="NZ_VZCC01000006.1"/>
</dbReference>
<reference evidence="3" key="1">
    <citation type="submission" date="2019-09" db="EMBL/GenBank/DDBJ databases">
        <title>Distinct polysaccharide growth profiles of human intestinal Prevotella copri isolates.</title>
        <authorList>
            <person name="Fehlner-Peach H."/>
            <person name="Magnabosco C."/>
            <person name="Raghavan V."/>
            <person name="Scher J.U."/>
            <person name="Tett A."/>
            <person name="Cox L.M."/>
            <person name="Gottsegen C."/>
            <person name="Watters A."/>
            <person name="Wiltshire- Gordon J.D."/>
            <person name="Segata N."/>
            <person name="Bonneau R."/>
            <person name="Littman D.R."/>
        </authorList>
    </citation>
    <scope>NUCLEOTIDE SEQUENCE [LARGE SCALE GENOMIC DNA]</scope>
    <source>
        <strain evidence="3">iAA108</strain>
    </source>
</reference>
<feature type="transmembrane region" description="Helical" evidence="1">
    <location>
        <begin position="128"/>
        <end position="153"/>
    </location>
</feature>
<dbReference type="EMBL" id="VZCC01000006">
    <property type="protein sequence ID" value="MQN82534.1"/>
    <property type="molecule type" value="Genomic_DNA"/>
</dbReference>
<evidence type="ECO:0000313" key="2">
    <source>
        <dbReference type="EMBL" id="MQN82534.1"/>
    </source>
</evidence>
<keyword evidence="1" id="KW-1133">Transmembrane helix</keyword>
<feature type="transmembrane region" description="Helical" evidence="1">
    <location>
        <begin position="257"/>
        <end position="275"/>
    </location>
</feature>
<comment type="caution">
    <text evidence="2">The sequence shown here is derived from an EMBL/GenBank/DDBJ whole genome shotgun (WGS) entry which is preliminary data.</text>
</comment>
<sequence length="399" mass="47497">MYYSSIIALGLLCISPLLAFPFILWDIYKQHKCGLLLFAIFMGTVAFLMPPVGDLYRHTRDYFNYTFYAYPTFLKTLKDDFVVQNISWWLSHHAIPFPVARFFYIIIEYMSLFYIWDDIVKDRYNPMWRFLSFMLLVFGFNFFVAVCGVRHLLGSCVFLLGLYLLYEKRKYLPSLLLLLIVPCVHFWFTSLVVCVLGLYFIPVRISRKSFVFLAAFSVLFGLVVSTFLIKKYMSSHVGYVEGKWGTDYLDSVSSMGWIYYCIKRLWWSPLLYFFLKFDTGSIRYRNVVYLFLWFFLLTFSLATISDRFVDVLVLLLIFYYLKYRDFCSRKCECGILAGAFFFFLCNVYTDRRELFNAKVIDYATICKPLPMILQHDYPKSWTYEHINPDGTIKNRYVYE</sequence>
<accession>A0AA90UW79</accession>
<keyword evidence="1" id="KW-0472">Membrane</keyword>
<feature type="transmembrane region" description="Helical" evidence="1">
    <location>
        <begin position="173"/>
        <end position="201"/>
    </location>
</feature>
<evidence type="ECO:0000256" key="1">
    <source>
        <dbReference type="SAM" id="Phobius"/>
    </source>
</evidence>
<gene>
    <name evidence="2" type="ORF">F7D74_00695</name>
</gene>